<dbReference type="EMBL" id="JOJR01000038">
    <property type="protein sequence ID" value="RCN49098.1"/>
    <property type="molecule type" value="Genomic_DNA"/>
</dbReference>
<dbReference type="GO" id="GO:0006260">
    <property type="term" value="P:DNA replication"/>
    <property type="evidence" value="ECO:0007669"/>
    <property type="project" value="TreeGrafter"/>
</dbReference>
<dbReference type="SUPFAM" id="SSF52540">
    <property type="entry name" value="P-loop containing nucleoside triphosphate hydrolases"/>
    <property type="match status" value="1"/>
</dbReference>
<dbReference type="STRING" id="29170.A0A368GZY8"/>
<reference evidence="2 3" key="1">
    <citation type="submission" date="2014-10" db="EMBL/GenBank/DDBJ databases">
        <title>Draft genome of the hookworm Ancylostoma caninum.</title>
        <authorList>
            <person name="Mitreva M."/>
        </authorList>
    </citation>
    <scope>NUCLEOTIDE SEQUENCE [LARGE SCALE GENOMIC DNA]</scope>
    <source>
        <strain evidence="2 3">Baltimore</strain>
    </source>
</reference>
<protein>
    <recommendedName>
        <fullName evidence="1">DNA helicase Pif1-like 2B domain-containing protein</fullName>
    </recommendedName>
</protein>
<dbReference type="GO" id="GO:0005657">
    <property type="term" value="C:replication fork"/>
    <property type="evidence" value="ECO:0007669"/>
    <property type="project" value="TreeGrafter"/>
</dbReference>
<dbReference type="Proteomes" id="UP000252519">
    <property type="component" value="Unassembled WGS sequence"/>
</dbReference>
<evidence type="ECO:0000313" key="2">
    <source>
        <dbReference type="EMBL" id="RCN49098.1"/>
    </source>
</evidence>
<dbReference type="InterPro" id="IPR049163">
    <property type="entry name" value="Pif1-like_2B_dom"/>
</dbReference>
<dbReference type="AlphaFoldDB" id="A0A368GZY8"/>
<dbReference type="OrthoDB" id="272985at2759"/>
<gene>
    <name evidence="2" type="ORF">ANCCAN_04843</name>
</gene>
<dbReference type="Pfam" id="PF21530">
    <property type="entry name" value="Pif1_2B_dom"/>
    <property type="match status" value="1"/>
</dbReference>
<evidence type="ECO:0000313" key="3">
    <source>
        <dbReference type="Proteomes" id="UP000252519"/>
    </source>
</evidence>
<dbReference type="PANTHER" id="PTHR23274:SF51">
    <property type="entry name" value="OS03G0423850 PROTEIN"/>
    <property type="match status" value="1"/>
</dbReference>
<dbReference type="InterPro" id="IPR027417">
    <property type="entry name" value="P-loop_NTPase"/>
</dbReference>
<sequence length="182" mass="20230">MHYQRPGPITTYESINTVLDSEQAVFYPTEFLNSLEPPGMPPYKLVLKTGSSIMLLLNIDPPKLCNGTRLCVKNLLPNVIGATKLTGKAKGEDVFIPRISMVSTDMPFHFKLLQFPVRLASALTINKAQGQSLRVVDINLENPCFSHGQLYVARSRVGTPKHLYVYAPDGKTKNVVYPDALR</sequence>
<name>A0A368GZY8_ANCCA</name>
<dbReference type="PANTHER" id="PTHR23274">
    <property type="entry name" value="DNA HELICASE-RELATED"/>
    <property type="match status" value="1"/>
</dbReference>
<comment type="caution">
    <text evidence="2">The sequence shown here is derived from an EMBL/GenBank/DDBJ whole genome shotgun (WGS) entry which is preliminary data.</text>
</comment>
<proteinExistence type="predicted"/>
<feature type="domain" description="DNA helicase Pif1-like 2B" evidence="1">
    <location>
        <begin position="30"/>
        <end position="75"/>
    </location>
</feature>
<keyword evidence="3" id="KW-1185">Reference proteome</keyword>
<accession>A0A368GZY8</accession>
<organism evidence="2 3">
    <name type="scientific">Ancylostoma caninum</name>
    <name type="common">Dog hookworm</name>
    <dbReference type="NCBI Taxonomy" id="29170"/>
    <lineage>
        <taxon>Eukaryota</taxon>
        <taxon>Metazoa</taxon>
        <taxon>Ecdysozoa</taxon>
        <taxon>Nematoda</taxon>
        <taxon>Chromadorea</taxon>
        <taxon>Rhabditida</taxon>
        <taxon>Rhabditina</taxon>
        <taxon>Rhabditomorpha</taxon>
        <taxon>Strongyloidea</taxon>
        <taxon>Ancylostomatidae</taxon>
        <taxon>Ancylostomatinae</taxon>
        <taxon>Ancylostoma</taxon>
    </lineage>
</organism>
<evidence type="ECO:0000259" key="1">
    <source>
        <dbReference type="Pfam" id="PF21530"/>
    </source>
</evidence>